<reference evidence="2" key="2">
    <citation type="submission" date="2023-05" db="EMBL/GenBank/DDBJ databases">
        <authorList>
            <consortium name="Lawrence Berkeley National Laboratory"/>
            <person name="Steindorff A."/>
            <person name="Hensen N."/>
            <person name="Bonometti L."/>
            <person name="Westerberg I."/>
            <person name="Brannstrom I.O."/>
            <person name="Guillou S."/>
            <person name="Cros-Aarteil S."/>
            <person name="Calhoun S."/>
            <person name="Haridas S."/>
            <person name="Kuo A."/>
            <person name="Mondo S."/>
            <person name="Pangilinan J."/>
            <person name="Riley R."/>
            <person name="Labutti K."/>
            <person name="Andreopoulos B."/>
            <person name="Lipzen A."/>
            <person name="Chen C."/>
            <person name="Yanf M."/>
            <person name="Daum C."/>
            <person name="Ng V."/>
            <person name="Clum A."/>
            <person name="Ohm R."/>
            <person name="Martin F."/>
            <person name="Silar P."/>
            <person name="Natvig D."/>
            <person name="Lalanne C."/>
            <person name="Gautier V."/>
            <person name="Ament-Velasquez S.L."/>
            <person name="Kruys A."/>
            <person name="Hutchinson M.I."/>
            <person name="Powell A.J."/>
            <person name="Barry K."/>
            <person name="Miller A.N."/>
            <person name="Grigoriev I.V."/>
            <person name="Debuchy R."/>
            <person name="Gladieux P."/>
            <person name="Thoren M.H."/>
            <person name="Johannesson H."/>
        </authorList>
    </citation>
    <scope>NUCLEOTIDE SEQUENCE</scope>
    <source>
        <strain evidence="2">CBS 731.68</strain>
    </source>
</reference>
<organism evidence="2 3">
    <name type="scientific">Parathielavia appendiculata</name>
    <dbReference type="NCBI Taxonomy" id="2587402"/>
    <lineage>
        <taxon>Eukaryota</taxon>
        <taxon>Fungi</taxon>
        <taxon>Dikarya</taxon>
        <taxon>Ascomycota</taxon>
        <taxon>Pezizomycotina</taxon>
        <taxon>Sordariomycetes</taxon>
        <taxon>Sordariomycetidae</taxon>
        <taxon>Sordariales</taxon>
        <taxon>Chaetomiaceae</taxon>
        <taxon>Parathielavia</taxon>
    </lineage>
</organism>
<dbReference type="AlphaFoldDB" id="A0AAN6UB14"/>
<dbReference type="Proteomes" id="UP001302602">
    <property type="component" value="Unassembled WGS sequence"/>
</dbReference>
<evidence type="ECO:0000256" key="1">
    <source>
        <dbReference type="SAM" id="MobiDB-lite"/>
    </source>
</evidence>
<comment type="caution">
    <text evidence="2">The sequence shown here is derived from an EMBL/GenBank/DDBJ whole genome shotgun (WGS) entry which is preliminary data.</text>
</comment>
<dbReference type="GeneID" id="87833627"/>
<protein>
    <submittedName>
        <fullName evidence="2">Uncharacterized protein</fullName>
    </submittedName>
</protein>
<sequence>MPSVAAKEYTTVAPVRRSARLAATMEHDNNNVSPVTPSPPPGGNHPTSLATGDASGSCRKRRRSASSEDSQRAKQPRIEAEDVADQFLARMEHHRRATQDLEAHLDSVLLCVGEGAQPAGTTIDAARAVVEQIFARVEHHRQAVTELEGLLDNVFLCAGGAPPRPSPFPSPPPPPPNTELTVRAAEGSTIMRRMHLASRAGAPSLSRTNLRLRIRVDGWQRLYREAYLHSRDLDATEVDPSPSPPPPSPGLKAEPDEIKTKREPDEVDEVKVKQEPAEQDDVKIKRELAEEEGVKLKRDPDEKDEVKIKQEADEDDDVTIMLEPDVSSLLASLPAMPADHCVARDASADDLDAQALLAEFDLPQVRANWEEGQGWMRLDVFVGCGRFEGYLKLLAEWLVFWEDHVKEYC</sequence>
<dbReference type="RefSeq" id="XP_062653504.1">
    <property type="nucleotide sequence ID" value="XM_062796859.1"/>
</dbReference>
<dbReference type="EMBL" id="MU853223">
    <property type="protein sequence ID" value="KAK4129733.1"/>
    <property type="molecule type" value="Genomic_DNA"/>
</dbReference>
<reference evidence="2" key="1">
    <citation type="journal article" date="2023" name="Mol. Phylogenet. Evol.">
        <title>Genome-scale phylogeny and comparative genomics of the fungal order Sordariales.</title>
        <authorList>
            <person name="Hensen N."/>
            <person name="Bonometti L."/>
            <person name="Westerberg I."/>
            <person name="Brannstrom I.O."/>
            <person name="Guillou S."/>
            <person name="Cros-Aarteil S."/>
            <person name="Calhoun S."/>
            <person name="Haridas S."/>
            <person name="Kuo A."/>
            <person name="Mondo S."/>
            <person name="Pangilinan J."/>
            <person name="Riley R."/>
            <person name="LaButti K."/>
            <person name="Andreopoulos B."/>
            <person name="Lipzen A."/>
            <person name="Chen C."/>
            <person name="Yan M."/>
            <person name="Daum C."/>
            <person name="Ng V."/>
            <person name="Clum A."/>
            <person name="Steindorff A."/>
            <person name="Ohm R.A."/>
            <person name="Martin F."/>
            <person name="Silar P."/>
            <person name="Natvig D.O."/>
            <person name="Lalanne C."/>
            <person name="Gautier V."/>
            <person name="Ament-Velasquez S.L."/>
            <person name="Kruys A."/>
            <person name="Hutchinson M.I."/>
            <person name="Powell A.J."/>
            <person name="Barry K."/>
            <person name="Miller A.N."/>
            <person name="Grigoriev I.V."/>
            <person name="Debuchy R."/>
            <person name="Gladieux P."/>
            <person name="Hiltunen Thoren M."/>
            <person name="Johannesson H."/>
        </authorList>
    </citation>
    <scope>NUCLEOTIDE SEQUENCE</scope>
    <source>
        <strain evidence="2">CBS 731.68</strain>
    </source>
</reference>
<proteinExistence type="predicted"/>
<feature type="region of interest" description="Disordered" evidence="1">
    <location>
        <begin position="233"/>
        <end position="279"/>
    </location>
</feature>
<feature type="compositionally biased region" description="Basic and acidic residues" evidence="1">
    <location>
        <begin position="65"/>
        <end position="80"/>
    </location>
</feature>
<evidence type="ECO:0000313" key="3">
    <source>
        <dbReference type="Proteomes" id="UP001302602"/>
    </source>
</evidence>
<feature type="compositionally biased region" description="Basic and acidic residues" evidence="1">
    <location>
        <begin position="253"/>
        <end position="279"/>
    </location>
</feature>
<evidence type="ECO:0000313" key="2">
    <source>
        <dbReference type="EMBL" id="KAK4129733.1"/>
    </source>
</evidence>
<gene>
    <name evidence="2" type="ORF">N657DRAFT_687003</name>
</gene>
<name>A0AAN6UB14_9PEZI</name>
<keyword evidence="3" id="KW-1185">Reference proteome</keyword>
<accession>A0AAN6UB14</accession>
<feature type="region of interest" description="Disordered" evidence="1">
    <location>
        <begin position="21"/>
        <end position="80"/>
    </location>
</feature>